<dbReference type="SUPFAM" id="SSF54786">
    <property type="entry name" value="YcfA/nrd intein domain"/>
    <property type="match status" value="1"/>
</dbReference>
<name>A0A1V2ZXF6_9GAMM</name>
<keyword evidence="9" id="KW-1185">Reference proteome</keyword>
<evidence type="ECO:0000256" key="3">
    <source>
        <dbReference type="ARBA" id="ARBA00022722"/>
    </source>
</evidence>
<dbReference type="EMBL" id="MUZR01000035">
    <property type="protein sequence ID" value="OOC09746.1"/>
    <property type="molecule type" value="Genomic_DNA"/>
</dbReference>
<keyword evidence="5" id="KW-0378">Hydrolase</keyword>
<dbReference type="Proteomes" id="UP000189177">
    <property type="component" value="Unassembled WGS sequence"/>
</dbReference>
<dbReference type="GO" id="GO:0004519">
    <property type="term" value="F:endonuclease activity"/>
    <property type="evidence" value="ECO:0007669"/>
    <property type="project" value="UniProtKB-KW"/>
</dbReference>
<evidence type="ECO:0000256" key="2">
    <source>
        <dbReference type="ARBA" id="ARBA00022649"/>
    </source>
</evidence>
<evidence type="ECO:0000256" key="7">
    <source>
        <dbReference type="ARBA" id="ARBA00023016"/>
    </source>
</evidence>
<accession>A0A1V2ZXF6</accession>
<dbReference type="RefSeq" id="WP_019583291.1">
    <property type="nucleotide sequence ID" value="NZ_MUZR01000035.1"/>
</dbReference>
<keyword evidence="4" id="KW-0255">Endonuclease</keyword>
<dbReference type="AlphaFoldDB" id="A0A1V2ZXF6"/>
<keyword evidence="6" id="KW-0694">RNA-binding</keyword>
<comment type="caution">
    <text evidence="8">The sequence shown here is derived from an EMBL/GenBank/DDBJ whole genome shotgun (WGS) entry which is preliminary data.</text>
</comment>
<proteinExistence type="inferred from homology"/>
<evidence type="ECO:0000256" key="5">
    <source>
        <dbReference type="ARBA" id="ARBA00022801"/>
    </source>
</evidence>
<sequence>MNGNEYLKRLQKLGKKTGTPVQLVEHQGKGSHGRIYYGDRFTTLKDRKKEIGPGLLKAMCKQLGIDPNDI</sequence>
<dbReference type="Gene3D" id="3.30.920.30">
    <property type="entry name" value="Hypothetical protein"/>
    <property type="match status" value="1"/>
</dbReference>
<dbReference type="Pfam" id="PF07927">
    <property type="entry name" value="HicA_toxin"/>
    <property type="match status" value="1"/>
</dbReference>
<dbReference type="OrthoDB" id="426853at2"/>
<comment type="similarity">
    <text evidence="1">Belongs to the HicA mRNA interferase family.</text>
</comment>
<dbReference type="InterPro" id="IPR012933">
    <property type="entry name" value="HicA_mRNA_interferase"/>
</dbReference>
<reference evidence="8 9" key="1">
    <citation type="submission" date="2017-02" db="EMBL/GenBank/DDBJ databases">
        <title>Genomic diversity within the haloalkaliphilic genus Thioalkalivibrio.</title>
        <authorList>
            <person name="Ahn A.-C."/>
            <person name="Meier-Kolthoff J."/>
            <person name="Overmars L."/>
            <person name="Richter M."/>
            <person name="Woyke T."/>
            <person name="Sorokin D.Y."/>
            <person name="Muyzer G."/>
        </authorList>
    </citation>
    <scope>NUCLEOTIDE SEQUENCE [LARGE SCALE GENOMIC DNA]</scope>
    <source>
        <strain evidence="8 9">HL17</strain>
    </source>
</reference>
<keyword evidence="3" id="KW-0540">Nuclease</keyword>
<dbReference type="InterPro" id="IPR038570">
    <property type="entry name" value="HicA_sf"/>
</dbReference>
<organism evidence="8 9">
    <name type="scientific">Thioalkalivibrio halophilus</name>
    <dbReference type="NCBI Taxonomy" id="252474"/>
    <lineage>
        <taxon>Bacteria</taxon>
        <taxon>Pseudomonadati</taxon>
        <taxon>Pseudomonadota</taxon>
        <taxon>Gammaproteobacteria</taxon>
        <taxon>Chromatiales</taxon>
        <taxon>Ectothiorhodospiraceae</taxon>
        <taxon>Thioalkalivibrio</taxon>
    </lineage>
</organism>
<dbReference type="GO" id="GO:0003729">
    <property type="term" value="F:mRNA binding"/>
    <property type="evidence" value="ECO:0007669"/>
    <property type="project" value="InterPro"/>
</dbReference>
<gene>
    <name evidence="8" type="ORF">B1A74_08940</name>
</gene>
<evidence type="ECO:0000313" key="9">
    <source>
        <dbReference type="Proteomes" id="UP000189177"/>
    </source>
</evidence>
<evidence type="ECO:0000256" key="4">
    <source>
        <dbReference type="ARBA" id="ARBA00022759"/>
    </source>
</evidence>
<evidence type="ECO:0000256" key="1">
    <source>
        <dbReference type="ARBA" id="ARBA00006620"/>
    </source>
</evidence>
<keyword evidence="2" id="KW-1277">Toxin-antitoxin system</keyword>
<dbReference type="GO" id="GO:0016787">
    <property type="term" value="F:hydrolase activity"/>
    <property type="evidence" value="ECO:0007669"/>
    <property type="project" value="UniProtKB-KW"/>
</dbReference>
<keyword evidence="7" id="KW-0346">Stress response</keyword>
<protein>
    <submittedName>
        <fullName evidence="8">Addiction module toxin, HicA family</fullName>
    </submittedName>
</protein>
<evidence type="ECO:0000256" key="6">
    <source>
        <dbReference type="ARBA" id="ARBA00022884"/>
    </source>
</evidence>
<dbReference type="STRING" id="252474.B1A74_08940"/>
<evidence type="ECO:0000313" key="8">
    <source>
        <dbReference type="EMBL" id="OOC09746.1"/>
    </source>
</evidence>